<feature type="domain" description="Fibronectin type-III" evidence="1">
    <location>
        <begin position="29"/>
        <end position="121"/>
    </location>
</feature>
<name>A0A286TY79_9BACT</name>
<dbReference type="Pfam" id="PF00041">
    <property type="entry name" value="fn3"/>
    <property type="match status" value="1"/>
</dbReference>
<proteinExistence type="predicted"/>
<dbReference type="SMART" id="SM00060">
    <property type="entry name" value="FN3"/>
    <property type="match status" value="1"/>
</dbReference>
<comment type="caution">
    <text evidence="2">The sequence shown here is derived from an EMBL/GenBank/DDBJ whole genome shotgun (WGS) entry which is preliminary data.</text>
</comment>
<dbReference type="EMBL" id="BAOS01000014">
    <property type="protein sequence ID" value="GAX60859.1"/>
    <property type="molecule type" value="Genomic_DNA"/>
</dbReference>
<evidence type="ECO:0000313" key="2">
    <source>
        <dbReference type="EMBL" id="GAX60859.1"/>
    </source>
</evidence>
<sequence length="128" mass="14441">MLKNNAFSPFRNPGLSCIHTLSFIFILALILFISTTNIYAAQVTLEWDSNTEPDIDGYKIHFGNSSRNYDSITDVGNQTSYTVKNLVEEQVYYFAVTAYDKYNNESDYSAEVFNTVQINNPPVLSSIG</sequence>
<evidence type="ECO:0000259" key="1">
    <source>
        <dbReference type="PROSITE" id="PS50853"/>
    </source>
</evidence>
<evidence type="ECO:0000313" key="3">
    <source>
        <dbReference type="Proteomes" id="UP000218542"/>
    </source>
</evidence>
<feature type="non-terminal residue" evidence="2">
    <location>
        <position position="128"/>
    </location>
</feature>
<dbReference type="InterPro" id="IPR003961">
    <property type="entry name" value="FN3_dom"/>
</dbReference>
<dbReference type="Gene3D" id="2.60.40.10">
    <property type="entry name" value="Immunoglobulins"/>
    <property type="match status" value="1"/>
</dbReference>
<dbReference type="InterPro" id="IPR036116">
    <property type="entry name" value="FN3_sf"/>
</dbReference>
<dbReference type="Proteomes" id="UP000218542">
    <property type="component" value="Unassembled WGS sequence"/>
</dbReference>
<dbReference type="PROSITE" id="PS50853">
    <property type="entry name" value="FN3"/>
    <property type="match status" value="1"/>
</dbReference>
<dbReference type="AlphaFoldDB" id="A0A286TY79"/>
<reference evidence="3" key="1">
    <citation type="journal article" date="2017" name="Environ. Microbiol. Rep.">
        <title>Genetic Diversity of Marine Anaerobic Ammonium-Oxidizing Bacteria as Revealed by Genomic and Proteomic Analyses of 'Candidatus Scalindua japonica'.</title>
        <authorList>
            <person name="Oshiki M."/>
            <person name="Mizuto K."/>
            <person name="Kimura Z."/>
            <person name="Kindaichi T."/>
            <person name="Satoh H."/>
            <person name="Okabe S."/>
        </authorList>
    </citation>
    <scope>NUCLEOTIDE SEQUENCE [LARGE SCALE GENOMIC DNA]</scope>
    <source>
        <strain evidence="3">husup-a2</strain>
    </source>
</reference>
<dbReference type="RefSeq" id="WP_162532239.1">
    <property type="nucleotide sequence ID" value="NZ_BAOS01000014.1"/>
</dbReference>
<dbReference type="SUPFAM" id="SSF49265">
    <property type="entry name" value="Fibronectin type III"/>
    <property type="match status" value="1"/>
</dbReference>
<gene>
    <name evidence="2" type="ORF">SCALIN_C14_0125</name>
</gene>
<organism evidence="2 3">
    <name type="scientific">Candidatus Scalindua japonica</name>
    <dbReference type="NCBI Taxonomy" id="1284222"/>
    <lineage>
        <taxon>Bacteria</taxon>
        <taxon>Pseudomonadati</taxon>
        <taxon>Planctomycetota</taxon>
        <taxon>Candidatus Brocadiia</taxon>
        <taxon>Candidatus Brocadiales</taxon>
        <taxon>Candidatus Scalinduaceae</taxon>
        <taxon>Candidatus Scalindua</taxon>
    </lineage>
</organism>
<dbReference type="InterPro" id="IPR013783">
    <property type="entry name" value="Ig-like_fold"/>
</dbReference>
<keyword evidence="3" id="KW-1185">Reference proteome</keyword>
<protein>
    <submittedName>
        <fullName evidence="2">Beta-1,3-glucanase</fullName>
    </submittedName>
</protein>
<dbReference type="CDD" id="cd00063">
    <property type="entry name" value="FN3"/>
    <property type="match status" value="1"/>
</dbReference>
<accession>A0A286TY79</accession>